<evidence type="ECO:0000313" key="3">
    <source>
        <dbReference type="Proteomes" id="UP000018001"/>
    </source>
</evidence>
<reference evidence="3" key="1">
    <citation type="journal article" date="2014" name="Genome Announc.">
        <title>Draft genome sequence of the formaldehyde-resistant fungus Byssochlamys spectabilis No. 5 (anamorph Paecilomyces variotii No. 5) (NBRC109023).</title>
        <authorList>
            <person name="Oka T."/>
            <person name="Ekino K."/>
            <person name="Fukuda K."/>
            <person name="Nomura Y."/>
        </authorList>
    </citation>
    <scope>NUCLEOTIDE SEQUENCE [LARGE SCALE GENOMIC DNA]</scope>
    <source>
        <strain evidence="3">No. 5 / NBRC 109023</strain>
    </source>
</reference>
<dbReference type="EMBL" id="BAUL01000290">
    <property type="protein sequence ID" value="GAD99285.1"/>
    <property type="molecule type" value="Genomic_DNA"/>
</dbReference>
<evidence type="ECO:0000313" key="2">
    <source>
        <dbReference type="EMBL" id="GAD99285.1"/>
    </source>
</evidence>
<dbReference type="InParanoid" id="V5I5F5"/>
<keyword evidence="3" id="KW-1185">Reference proteome</keyword>
<dbReference type="Proteomes" id="UP000018001">
    <property type="component" value="Unassembled WGS sequence"/>
</dbReference>
<evidence type="ECO:0000256" key="1">
    <source>
        <dbReference type="SAM" id="MobiDB-lite"/>
    </source>
</evidence>
<feature type="compositionally biased region" description="Low complexity" evidence="1">
    <location>
        <begin position="37"/>
        <end position="48"/>
    </location>
</feature>
<feature type="compositionally biased region" description="Low complexity" evidence="1">
    <location>
        <begin position="19"/>
        <end position="28"/>
    </location>
</feature>
<accession>V5I5F5</accession>
<gene>
    <name evidence="2" type="ORF">PVAR5_7996</name>
</gene>
<sequence length="113" mass="11898">MEVRPSKQTDSPASLRAGPLLSRSPRAPARAHRRRTSSLMSASAALATLDHKRPAQQISHGPPKARWNEPQSHHGSPSGAPARPVESVVEAPVRTAAAAAETPNAGLYLTETA</sequence>
<protein>
    <submittedName>
        <fullName evidence="2">Uncharacterized protein</fullName>
    </submittedName>
</protein>
<feature type="region of interest" description="Disordered" evidence="1">
    <location>
        <begin position="1"/>
        <end position="89"/>
    </location>
</feature>
<comment type="caution">
    <text evidence="2">The sequence shown here is derived from an EMBL/GenBank/DDBJ whole genome shotgun (WGS) entry which is preliminary data.</text>
</comment>
<name>V5I5F5_BYSSN</name>
<dbReference type="AlphaFoldDB" id="V5I5F5"/>
<proteinExistence type="predicted"/>
<dbReference type="HOGENOM" id="CLU_2133154_0_0_1"/>
<organism evidence="2 3">
    <name type="scientific">Byssochlamys spectabilis (strain No. 5 / NBRC 109023)</name>
    <name type="common">Paecilomyces variotii</name>
    <dbReference type="NCBI Taxonomy" id="1356009"/>
    <lineage>
        <taxon>Eukaryota</taxon>
        <taxon>Fungi</taxon>
        <taxon>Dikarya</taxon>
        <taxon>Ascomycota</taxon>
        <taxon>Pezizomycotina</taxon>
        <taxon>Eurotiomycetes</taxon>
        <taxon>Eurotiomycetidae</taxon>
        <taxon>Eurotiales</taxon>
        <taxon>Thermoascaceae</taxon>
        <taxon>Paecilomyces</taxon>
    </lineage>
</organism>